<evidence type="ECO:0000256" key="7">
    <source>
        <dbReference type="ARBA" id="ARBA00017539"/>
    </source>
</evidence>
<keyword evidence="16" id="KW-1185">Reference proteome</keyword>
<feature type="binding site" evidence="12">
    <location>
        <position position="73"/>
    </location>
    <ligand>
        <name>substrate</name>
    </ligand>
</feature>
<dbReference type="CDD" id="cd05822">
    <property type="entry name" value="TLP_HIUase"/>
    <property type="match status" value="1"/>
</dbReference>
<proteinExistence type="inferred from homology"/>
<evidence type="ECO:0000313" key="15">
    <source>
        <dbReference type="Ensembl" id="ENSDCDP00010049838.1"/>
    </source>
</evidence>
<dbReference type="InterPro" id="IPR036817">
    <property type="entry name" value="Transthyretin/HIU_hydrolase_sf"/>
</dbReference>
<evidence type="ECO:0000256" key="13">
    <source>
        <dbReference type="RuleBase" id="RU361270"/>
    </source>
</evidence>
<comment type="catalytic activity">
    <reaction evidence="1 13">
        <text>5-hydroxyisourate + H2O = 5-hydroxy-2-oxo-4-ureido-2,5-dihydro-1H-imidazole-5-carboxylate + H(+)</text>
        <dbReference type="Rhea" id="RHEA:23736"/>
        <dbReference type="ChEBI" id="CHEBI:15377"/>
        <dbReference type="ChEBI" id="CHEBI:15378"/>
        <dbReference type="ChEBI" id="CHEBI:18072"/>
        <dbReference type="ChEBI" id="CHEBI:58639"/>
        <dbReference type="EC" id="3.5.2.17"/>
    </reaction>
</comment>
<dbReference type="Gene3D" id="2.60.40.180">
    <property type="entry name" value="Transthyretin/hydroxyisourate hydrolase domain"/>
    <property type="match status" value="1"/>
</dbReference>
<dbReference type="PANTHER" id="PTHR10395:SF11">
    <property type="entry name" value="5-HYDROXYISOURATE HYDROLASE"/>
    <property type="match status" value="1"/>
</dbReference>
<dbReference type="InterPro" id="IPR023416">
    <property type="entry name" value="Transthyretin/HIU_hydrolase_d"/>
</dbReference>
<comment type="subunit">
    <text evidence="5 13">Homotetramer.</text>
</comment>
<dbReference type="InterPro" id="IPR014306">
    <property type="entry name" value="Hydroxyisourate_hydrolase"/>
</dbReference>
<comment type="function">
    <text evidence="2">Catalyzes the hydrolysis of 5-hydroxyisourate (HIU) to 2-oxo-4-hydroxy-4-carboxy-5-ureidoimidazoline (OHCU).</text>
</comment>
<evidence type="ECO:0000256" key="10">
    <source>
        <dbReference type="ARBA" id="ARBA00023140"/>
    </source>
</evidence>
<evidence type="ECO:0000256" key="11">
    <source>
        <dbReference type="ARBA" id="ARBA00060539"/>
    </source>
</evidence>
<evidence type="ECO:0000313" key="16">
    <source>
        <dbReference type="Proteomes" id="UP000694580"/>
    </source>
</evidence>
<keyword evidence="8 13" id="KW-0659">Purine metabolism</keyword>
<evidence type="ECO:0000256" key="1">
    <source>
        <dbReference type="ARBA" id="ARBA00001043"/>
    </source>
</evidence>
<dbReference type="RefSeq" id="XP_028812486.1">
    <property type="nucleotide sequence ID" value="XM_028956653.1"/>
</dbReference>
<dbReference type="GO" id="GO:0006144">
    <property type="term" value="P:purine nucleobase metabolic process"/>
    <property type="evidence" value="ECO:0007669"/>
    <property type="project" value="UniProtKB-KW"/>
</dbReference>
<accession>A0AAY4DWS2</accession>
<dbReference type="GeneID" id="114766057"/>
<feature type="domain" description="Transthyretin/hydroxyisourate hydrolase" evidence="14">
    <location>
        <begin position="26"/>
        <end position="139"/>
    </location>
</feature>
<evidence type="ECO:0000256" key="8">
    <source>
        <dbReference type="ARBA" id="ARBA00022631"/>
    </source>
</evidence>
<comment type="subcellular location">
    <subcellularLocation>
        <location evidence="3">Peroxisome</location>
    </subcellularLocation>
</comment>
<dbReference type="AlphaFoldDB" id="A0AAY4DWS2"/>
<evidence type="ECO:0000256" key="6">
    <source>
        <dbReference type="ARBA" id="ARBA00012609"/>
    </source>
</evidence>
<evidence type="ECO:0000256" key="4">
    <source>
        <dbReference type="ARBA" id="ARBA00009850"/>
    </source>
</evidence>
<dbReference type="GeneTree" id="ENSGT00940000153229"/>
<reference evidence="15" key="3">
    <citation type="submission" date="2025-09" db="UniProtKB">
        <authorList>
            <consortium name="Ensembl"/>
        </authorList>
    </citation>
    <scope>IDENTIFICATION</scope>
</reference>
<dbReference type="Pfam" id="PF00576">
    <property type="entry name" value="Transthyretin"/>
    <property type="match status" value="1"/>
</dbReference>
<evidence type="ECO:0000256" key="2">
    <source>
        <dbReference type="ARBA" id="ARBA00002704"/>
    </source>
</evidence>
<name>A0AAY4DWS2_9TELE</name>
<dbReference type="Proteomes" id="UP000694580">
    <property type="component" value="Chromosome 16"/>
</dbReference>
<feature type="binding site" evidence="12">
    <location>
        <position position="33"/>
    </location>
    <ligand>
        <name>substrate</name>
    </ligand>
</feature>
<feature type="binding site" evidence="12">
    <location>
        <position position="137"/>
    </location>
    <ligand>
        <name>substrate</name>
    </ligand>
</feature>
<evidence type="ECO:0000256" key="5">
    <source>
        <dbReference type="ARBA" id="ARBA00011881"/>
    </source>
</evidence>
<gene>
    <name evidence="15" type="primary">uraha</name>
</gene>
<dbReference type="InterPro" id="IPR000895">
    <property type="entry name" value="Transthyretin/HIU_hydrolase"/>
</dbReference>
<dbReference type="GO" id="GO:0005777">
    <property type="term" value="C:peroxisome"/>
    <property type="evidence" value="ECO:0007669"/>
    <property type="project" value="UniProtKB-SubCell"/>
</dbReference>
<sequence>MKTHRILHISNHILTANKGADMAALPSSPLSTHVLNTGLGIPAVQIALSLHFVDKSTGNWSLLNTGLTDADGRCPGLISEASFIPGVYKIRFETEQYWKNLGEDCFYPYVEIVFRVTNPFQKLHIPLLLSRFSYCTYRGS</sequence>
<protein>
    <recommendedName>
        <fullName evidence="7 13">5-hydroxyisourate hydrolase</fullName>
        <shortName evidence="13">HIU hydrolase</shortName>
        <shortName evidence="13">HIUHase</shortName>
        <ecNumber evidence="6 13">3.5.2.17</ecNumber>
    </recommendedName>
</protein>
<dbReference type="Ensembl" id="ENSDCDT00010060249.1">
    <property type="protein sequence ID" value="ENSDCDP00010049838.1"/>
    <property type="gene ID" value="ENSDCDG00010029716.1"/>
</dbReference>
<keyword evidence="9 13" id="KW-0378">Hydrolase</keyword>
<reference evidence="15" key="2">
    <citation type="submission" date="2025-08" db="UniProtKB">
        <authorList>
            <consortium name="Ensembl"/>
        </authorList>
    </citation>
    <scope>IDENTIFICATION</scope>
</reference>
<dbReference type="FunFam" id="2.60.40.180:FF:000004">
    <property type="entry name" value="5-hydroxyisourate hydrolase"/>
    <property type="match status" value="1"/>
</dbReference>
<organism evidence="15 16">
    <name type="scientific">Denticeps clupeoides</name>
    <name type="common">denticle herring</name>
    <dbReference type="NCBI Taxonomy" id="299321"/>
    <lineage>
        <taxon>Eukaryota</taxon>
        <taxon>Metazoa</taxon>
        <taxon>Chordata</taxon>
        <taxon>Craniata</taxon>
        <taxon>Vertebrata</taxon>
        <taxon>Euteleostomi</taxon>
        <taxon>Actinopterygii</taxon>
        <taxon>Neopterygii</taxon>
        <taxon>Teleostei</taxon>
        <taxon>Clupei</taxon>
        <taxon>Clupeiformes</taxon>
        <taxon>Denticipitoidei</taxon>
        <taxon>Denticipitidae</taxon>
        <taxon>Denticeps</taxon>
    </lineage>
</organism>
<dbReference type="GO" id="GO:0033971">
    <property type="term" value="F:hydroxyisourate hydrolase activity"/>
    <property type="evidence" value="ECO:0007669"/>
    <property type="project" value="UniProtKB-EC"/>
</dbReference>
<evidence type="ECO:0000256" key="12">
    <source>
        <dbReference type="PIRSR" id="PIRSR600895-51"/>
    </source>
</evidence>
<comment type="similarity">
    <text evidence="4 13">Belongs to the transthyretin family. 5-hydroxyisourate hydrolase subfamily.</text>
</comment>
<dbReference type="PRINTS" id="PR00189">
    <property type="entry name" value="TRNSTHYRETIN"/>
</dbReference>
<dbReference type="EC" id="3.5.2.17" evidence="6 13"/>
<dbReference type="NCBIfam" id="TIGR02962">
    <property type="entry name" value="hdxy_isourate"/>
    <property type="match status" value="1"/>
</dbReference>
<reference evidence="15 16" key="1">
    <citation type="submission" date="2020-06" db="EMBL/GenBank/DDBJ databases">
        <authorList>
            <consortium name="Wellcome Sanger Institute Data Sharing"/>
        </authorList>
    </citation>
    <scope>NUCLEOTIDE SEQUENCE [LARGE SCALE GENOMIC DNA]</scope>
</reference>
<evidence type="ECO:0000256" key="3">
    <source>
        <dbReference type="ARBA" id="ARBA00004275"/>
    </source>
</evidence>
<keyword evidence="10" id="KW-0576">Peroxisome</keyword>
<evidence type="ECO:0000259" key="14">
    <source>
        <dbReference type="SMART" id="SM00095"/>
    </source>
</evidence>
<dbReference type="SMART" id="SM00095">
    <property type="entry name" value="TR_THY"/>
    <property type="match status" value="1"/>
</dbReference>
<evidence type="ECO:0000256" key="9">
    <source>
        <dbReference type="ARBA" id="ARBA00022801"/>
    </source>
</evidence>
<comment type="pathway">
    <text evidence="11">Purine metabolism; urate degradation; (S)-allantoin from urate: step 2/3.</text>
</comment>
<dbReference type="SUPFAM" id="SSF49472">
    <property type="entry name" value="Transthyretin (synonym: prealbumin)"/>
    <property type="match status" value="1"/>
</dbReference>
<dbReference type="PANTHER" id="PTHR10395">
    <property type="entry name" value="URICASE AND TRANSTHYRETIN-RELATED"/>
    <property type="match status" value="1"/>
</dbReference>